<evidence type="ECO:0000313" key="3">
    <source>
        <dbReference type="Proteomes" id="UP000324222"/>
    </source>
</evidence>
<feature type="region of interest" description="Disordered" evidence="1">
    <location>
        <begin position="1"/>
        <end position="30"/>
    </location>
</feature>
<protein>
    <submittedName>
        <fullName evidence="2">Uncharacterized protein</fullName>
    </submittedName>
</protein>
<feature type="compositionally biased region" description="Polar residues" evidence="1">
    <location>
        <begin position="73"/>
        <end position="83"/>
    </location>
</feature>
<reference evidence="2 3" key="1">
    <citation type="submission" date="2019-05" db="EMBL/GenBank/DDBJ databases">
        <title>Another draft genome of Portunus trituberculatus and its Hox gene families provides insights of decapod evolution.</title>
        <authorList>
            <person name="Jeong J.-H."/>
            <person name="Song I."/>
            <person name="Kim S."/>
            <person name="Choi T."/>
            <person name="Kim D."/>
            <person name="Ryu S."/>
            <person name="Kim W."/>
        </authorList>
    </citation>
    <scope>NUCLEOTIDE SEQUENCE [LARGE SCALE GENOMIC DNA]</scope>
    <source>
        <tissue evidence="2">Muscle</tissue>
    </source>
</reference>
<feature type="region of interest" description="Disordered" evidence="1">
    <location>
        <begin position="59"/>
        <end position="104"/>
    </location>
</feature>
<comment type="caution">
    <text evidence="2">The sequence shown here is derived from an EMBL/GenBank/DDBJ whole genome shotgun (WGS) entry which is preliminary data.</text>
</comment>
<dbReference type="EMBL" id="VSRR010000638">
    <property type="protein sequence ID" value="MPC18003.1"/>
    <property type="molecule type" value="Genomic_DNA"/>
</dbReference>
<name>A0A5B7D9W4_PORTR</name>
<dbReference type="AlphaFoldDB" id="A0A5B7D9W4"/>
<evidence type="ECO:0000313" key="2">
    <source>
        <dbReference type="EMBL" id="MPC18003.1"/>
    </source>
</evidence>
<dbReference type="Proteomes" id="UP000324222">
    <property type="component" value="Unassembled WGS sequence"/>
</dbReference>
<keyword evidence="3" id="KW-1185">Reference proteome</keyword>
<organism evidence="2 3">
    <name type="scientific">Portunus trituberculatus</name>
    <name type="common">Swimming crab</name>
    <name type="synonym">Neptunus trituberculatus</name>
    <dbReference type="NCBI Taxonomy" id="210409"/>
    <lineage>
        <taxon>Eukaryota</taxon>
        <taxon>Metazoa</taxon>
        <taxon>Ecdysozoa</taxon>
        <taxon>Arthropoda</taxon>
        <taxon>Crustacea</taxon>
        <taxon>Multicrustacea</taxon>
        <taxon>Malacostraca</taxon>
        <taxon>Eumalacostraca</taxon>
        <taxon>Eucarida</taxon>
        <taxon>Decapoda</taxon>
        <taxon>Pleocyemata</taxon>
        <taxon>Brachyura</taxon>
        <taxon>Eubrachyura</taxon>
        <taxon>Portunoidea</taxon>
        <taxon>Portunidae</taxon>
        <taxon>Portuninae</taxon>
        <taxon>Portunus</taxon>
    </lineage>
</organism>
<sequence length="104" mass="11029">MWPASNQVSMGPLGTGSHEPQPPAHTLPRLEEGSVAYPKCLSPPLLLSSPKFGMVAVSSNCKDRKPTPKINGTDPTTKTQTTHAMPCSHGLSTDDSKETSYGPK</sequence>
<evidence type="ECO:0000256" key="1">
    <source>
        <dbReference type="SAM" id="MobiDB-lite"/>
    </source>
</evidence>
<gene>
    <name evidence="2" type="ORF">E2C01_010874</name>
</gene>
<accession>A0A5B7D9W4</accession>
<proteinExistence type="predicted"/>